<keyword evidence="3" id="KW-1185">Reference proteome</keyword>
<dbReference type="GeneID" id="94427889"/>
<keyword evidence="1" id="KW-1133">Transmembrane helix</keyword>
<keyword evidence="1" id="KW-0472">Membrane</keyword>
<comment type="caution">
    <text evidence="2">The sequence shown here is derived from an EMBL/GenBank/DDBJ whole genome shotgun (WGS) entry which is preliminary data.</text>
</comment>
<evidence type="ECO:0000313" key="2">
    <source>
        <dbReference type="EMBL" id="PHJ21665.1"/>
    </source>
</evidence>
<dbReference type="EMBL" id="MIGC01002106">
    <property type="protein sequence ID" value="PHJ21665.1"/>
    <property type="molecule type" value="Genomic_DNA"/>
</dbReference>
<dbReference type="RefSeq" id="XP_067923345.1">
    <property type="nucleotide sequence ID" value="XM_068064678.1"/>
</dbReference>
<name>A0A2C6L0R1_9APIC</name>
<accession>A0A2C6L0R1</accession>
<keyword evidence="1" id="KW-0812">Transmembrane</keyword>
<gene>
    <name evidence="2" type="ORF">CSUI_004487</name>
</gene>
<evidence type="ECO:0000256" key="1">
    <source>
        <dbReference type="SAM" id="Phobius"/>
    </source>
</evidence>
<proteinExistence type="predicted"/>
<organism evidence="2 3">
    <name type="scientific">Cystoisospora suis</name>
    <dbReference type="NCBI Taxonomy" id="483139"/>
    <lineage>
        <taxon>Eukaryota</taxon>
        <taxon>Sar</taxon>
        <taxon>Alveolata</taxon>
        <taxon>Apicomplexa</taxon>
        <taxon>Conoidasida</taxon>
        <taxon>Coccidia</taxon>
        <taxon>Eucoccidiorida</taxon>
        <taxon>Eimeriorina</taxon>
        <taxon>Sarcocystidae</taxon>
        <taxon>Cystoisospora</taxon>
    </lineage>
</organism>
<dbReference type="VEuPathDB" id="ToxoDB:CSUI_004487"/>
<evidence type="ECO:0008006" key="4">
    <source>
        <dbReference type="Google" id="ProtNLM"/>
    </source>
</evidence>
<dbReference type="Proteomes" id="UP000221165">
    <property type="component" value="Unassembled WGS sequence"/>
</dbReference>
<sequence>MGKEERNKGPLVILFIFLYSRLGSANKLFASCLLLGFLIQRRVHEKFIGRFVSRRFFAFCVVSRRGGQIHLEGKN</sequence>
<protein>
    <recommendedName>
        <fullName evidence="4">Transmembrane protein</fullName>
    </recommendedName>
</protein>
<reference evidence="2 3" key="1">
    <citation type="journal article" date="2017" name="Int. J. Parasitol.">
        <title>The genome of the protozoan parasite Cystoisospora suis and a reverse vaccinology approach to identify vaccine candidates.</title>
        <authorList>
            <person name="Palmieri N."/>
            <person name="Shrestha A."/>
            <person name="Ruttkowski B."/>
            <person name="Beck T."/>
            <person name="Vogl C."/>
            <person name="Tomley F."/>
            <person name="Blake D.P."/>
            <person name="Joachim A."/>
        </authorList>
    </citation>
    <scope>NUCLEOTIDE SEQUENCE [LARGE SCALE GENOMIC DNA]</scope>
    <source>
        <strain evidence="2 3">Wien I</strain>
    </source>
</reference>
<evidence type="ECO:0000313" key="3">
    <source>
        <dbReference type="Proteomes" id="UP000221165"/>
    </source>
</evidence>
<feature type="transmembrane region" description="Helical" evidence="1">
    <location>
        <begin position="12"/>
        <end position="39"/>
    </location>
</feature>
<dbReference type="AlphaFoldDB" id="A0A2C6L0R1"/>